<name>A0ABV7M3W5_9GAMM</name>
<dbReference type="PANTHER" id="PTHR11895">
    <property type="entry name" value="TRANSAMIDASE"/>
    <property type="match status" value="1"/>
</dbReference>
<accession>A0ABV7M3W5</accession>
<dbReference type="InterPro" id="IPR023631">
    <property type="entry name" value="Amidase_dom"/>
</dbReference>
<proteinExistence type="predicted"/>
<sequence>MQSQQAMTIEAFQRRLANGESQLLDWWDACQGQIKAKEPEVQAWEYLSGETPRLDVSLTDNALLKGIPVGLKDLIETCDLPTSWGTGGYLHSSGSMNDASLVTLLKRQGALILGKTVTTELAYFTPSKTRNPHDLSRTPGGSSSGSAAAVAAGMVPLAFGTQTVGSIIRPASYCGVFGYKPTIGTVSFSGIKSFAPSMDTLGWFANSIDDICTTFSALTHAQAVDTLPDALRGIRVGVCSLPTDRALAPEVRQALSHAQARLLAMGAEAVPLSLDARFNTLIEHQHTILAYEAAQSLASEYRSHADKMGTELIKLIEEGMQITYARYSDAKCEAEQLRCMLSSIFANDVDAILAPSCPGVAPKGLTSTGDPLFSRAWTLLGVPCLNLPLSQTEQGLPVGVQLICDRFQDMKLLSVARTLMLPL</sequence>
<dbReference type="RefSeq" id="WP_019017870.1">
    <property type="nucleotide sequence ID" value="NZ_BMXD01000001.1"/>
</dbReference>
<dbReference type="InterPro" id="IPR000120">
    <property type="entry name" value="Amidase"/>
</dbReference>
<evidence type="ECO:0000313" key="3">
    <source>
        <dbReference type="Proteomes" id="UP001595640"/>
    </source>
</evidence>
<dbReference type="PANTHER" id="PTHR11895:SF151">
    <property type="entry name" value="GLUTAMYL-TRNA(GLN) AMIDOTRANSFERASE SUBUNIT A"/>
    <property type="match status" value="1"/>
</dbReference>
<reference evidence="3" key="1">
    <citation type="journal article" date="2019" name="Int. J. Syst. Evol. Microbiol.">
        <title>The Global Catalogue of Microorganisms (GCM) 10K type strain sequencing project: providing services to taxonomists for standard genome sequencing and annotation.</title>
        <authorList>
            <consortium name="The Broad Institute Genomics Platform"/>
            <consortium name="The Broad Institute Genome Sequencing Center for Infectious Disease"/>
            <person name="Wu L."/>
            <person name="Ma J."/>
        </authorList>
    </citation>
    <scope>NUCLEOTIDE SEQUENCE [LARGE SCALE GENOMIC DNA]</scope>
    <source>
        <strain evidence="3">KCTC 12847</strain>
    </source>
</reference>
<dbReference type="Gene3D" id="3.90.1300.10">
    <property type="entry name" value="Amidase signature (AS) domain"/>
    <property type="match status" value="1"/>
</dbReference>
<organism evidence="2 3">
    <name type="scientific">Modicisalibacter luteus</name>
    <dbReference type="NCBI Taxonomy" id="453962"/>
    <lineage>
        <taxon>Bacteria</taxon>
        <taxon>Pseudomonadati</taxon>
        <taxon>Pseudomonadota</taxon>
        <taxon>Gammaproteobacteria</taxon>
        <taxon>Oceanospirillales</taxon>
        <taxon>Halomonadaceae</taxon>
        <taxon>Modicisalibacter</taxon>
    </lineage>
</organism>
<protein>
    <submittedName>
        <fullName evidence="2">Amidase</fullName>
    </submittedName>
</protein>
<comment type="caution">
    <text evidence="2">The sequence shown here is derived from an EMBL/GenBank/DDBJ whole genome shotgun (WGS) entry which is preliminary data.</text>
</comment>
<dbReference type="InterPro" id="IPR036928">
    <property type="entry name" value="AS_sf"/>
</dbReference>
<evidence type="ECO:0000259" key="1">
    <source>
        <dbReference type="Pfam" id="PF01425"/>
    </source>
</evidence>
<gene>
    <name evidence="2" type="ORF">ACFOEI_16215</name>
</gene>
<feature type="domain" description="Amidase" evidence="1">
    <location>
        <begin position="51"/>
        <end position="413"/>
    </location>
</feature>
<dbReference type="SUPFAM" id="SSF75304">
    <property type="entry name" value="Amidase signature (AS) enzymes"/>
    <property type="match status" value="1"/>
</dbReference>
<evidence type="ECO:0000313" key="2">
    <source>
        <dbReference type="EMBL" id="MFC3293601.1"/>
    </source>
</evidence>
<dbReference type="Pfam" id="PF01425">
    <property type="entry name" value="Amidase"/>
    <property type="match status" value="1"/>
</dbReference>
<dbReference type="EMBL" id="JBHRUH010000031">
    <property type="protein sequence ID" value="MFC3293601.1"/>
    <property type="molecule type" value="Genomic_DNA"/>
</dbReference>
<dbReference type="Proteomes" id="UP001595640">
    <property type="component" value="Unassembled WGS sequence"/>
</dbReference>
<keyword evidence="3" id="KW-1185">Reference proteome</keyword>